<dbReference type="AlphaFoldDB" id="I3EDR9"/>
<dbReference type="InterPro" id="IPR000504">
    <property type="entry name" value="RRM_dom"/>
</dbReference>
<dbReference type="SUPFAM" id="SSF54928">
    <property type="entry name" value="RNA-binding domain, RBD"/>
    <property type="match status" value="1"/>
</dbReference>
<accession>I3EDR9</accession>
<dbReference type="Proteomes" id="UP000002872">
    <property type="component" value="Unassembled WGS sequence"/>
</dbReference>
<dbReference type="OMA" id="VRVEYSI"/>
<evidence type="ECO:0000313" key="4">
    <source>
        <dbReference type="EMBL" id="EIJ87366.1"/>
    </source>
</evidence>
<dbReference type="HOGENOM" id="CLU_088311_0_0_1"/>
<proteinExistence type="predicted"/>
<organism evidence="4 5">
    <name type="scientific">Nematocida parisii (strain ERTm3)</name>
    <name type="common">Nematode killer fungus</name>
    <dbReference type="NCBI Taxonomy" id="935791"/>
    <lineage>
        <taxon>Eukaryota</taxon>
        <taxon>Fungi</taxon>
        <taxon>Fungi incertae sedis</taxon>
        <taxon>Microsporidia</taxon>
        <taxon>Nematocida</taxon>
    </lineage>
</organism>
<dbReference type="EMBL" id="GL870883">
    <property type="protein sequence ID" value="EIJ87366.1"/>
    <property type="molecule type" value="Genomic_DNA"/>
</dbReference>
<dbReference type="Pfam" id="PF00076">
    <property type="entry name" value="RRM_1"/>
    <property type="match status" value="1"/>
</dbReference>
<dbReference type="InterPro" id="IPR035979">
    <property type="entry name" value="RBD_domain_sf"/>
</dbReference>
<dbReference type="VEuPathDB" id="MicrosporidiaDB:NEQG_02489"/>
<feature type="compositionally biased region" description="Basic and acidic residues" evidence="2">
    <location>
        <begin position="44"/>
        <end position="63"/>
    </location>
</feature>
<dbReference type="STRING" id="935791.I3EDR9"/>
<dbReference type="GO" id="GO:0003723">
    <property type="term" value="F:RNA binding"/>
    <property type="evidence" value="ECO:0007669"/>
    <property type="project" value="UniProtKB-UniRule"/>
</dbReference>
<dbReference type="PROSITE" id="PS50102">
    <property type="entry name" value="RRM"/>
    <property type="match status" value="1"/>
</dbReference>
<name>I3EDR9_NEMP3</name>
<feature type="compositionally biased region" description="Polar residues" evidence="2">
    <location>
        <begin position="1"/>
        <end position="10"/>
    </location>
</feature>
<feature type="region of interest" description="Disordered" evidence="2">
    <location>
        <begin position="1"/>
        <end position="99"/>
    </location>
</feature>
<keyword evidence="5" id="KW-1185">Reference proteome</keyword>
<dbReference type="InParanoid" id="I3EDR9"/>
<evidence type="ECO:0000256" key="1">
    <source>
        <dbReference type="PROSITE-ProRule" id="PRU00176"/>
    </source>
</evidence>
<protein>
    <recommendedName>
        <fullName evidence="3">RRM domain-containing protein</fullName>
    </recommendedName>
</protein>
<feature type="compositionally biased region" description="Basic and acidic residues" evidence="2">
    <location>
        <begin position="11"/>
        <end position="29"/>
    </location>
</feature>
<gene>
    <name evidence="4" type="ORF">NEQG_02489</name>
</gene>
<dbReference type="PANTHER" id="PTHR48034">
    <property type="entry name" value="TRANSFORMER-2 SEX-DETERMINING PROTEIN-RELATED"/>
    <property type="match status" value="1"/>
</dbReference>
<feature type="compositionally biased region" description="Basic and acidic residues" evidence="2">
    <location>
        <begin position="82"/>
        <end position="98"/>
    </location>
</feature>
<feature type="region of interest" description="Disordered" evidence="2">
    <location>
        <begin position="221"/>
        <end position="275"/>
    </location>
</feature>
<dbReference type="SMART" id="SM00360">
    <property type="entry name" value="RRM"/>
    <property type="match status" value="1"/>
</dbReference>
<evidence type="ECO:0000256" key="2">
    <source>
        <dbReference type="SAM" id="MobiDB-lite"/>
    </source>
</evidence>
<dbReference type="InterPro" id="IPR012677">
    <property type="entry name" value="Nucleotide-bd_a/b_plait_sf"/>
</dbReference>
<feature type="compositionally biased region" description="Basic and acidic residues" evidence="2">
    <location>
        <begin position="222"/>
        <end position="249"/>
    </location>
</feature>
<feature type="domain" description="RRM" evidence="3">
    <location>
        <begin position="135"/>
        <end position="217"/>
    </location>
</feature>
<dbReference type="OrthoDB" id="439808at2759"/>
<reference evidence="4" key="1">
    <citation type="submission" date="2011-01" db="EMBL/GenBank/DDBJ databases">
        <title>The Genome Sequence of Nematocida parisii strain ERTm3.</title>
        <authorList>
            <consortium name="The Broad Institute Genome Sequencing Platform"/>
            <consortium name="The Broad Institute Genome Sequencing Center for Infectious Disease"/>
            <person name="Cuomo C."/>
            <person name="Troemel E."/>
            <person name="Young S.K."/>
            <person name="Zeng Q."/>
            <person name="Gargeya S."/>
            <person name="Fitzgerald M."/>
            <person name="Haas B."/>
            <person name="Abouelleil A."/>
            <person name="Alvarado L."/>
            <person name="Arachchi H.M."/>
            <person name="Berlin A."/>
            <person name="Chapman S.B."/>
            <person name="Gearin G."/>
            <person name="Goldberg J."/>
            <person name="Griggs A."/>
            <person name="Gujja S."/>
            <person name="Hansen M."/>
            <person name="Heiman D."/>
            <person name="Howarth C."/>
            <person name="Larimer J."/>
            <person name="Lui A."/>
            <person name="MacDonald P.J.P."/>
            <person name="McCowen C."/>
            <person name="Montmayeur A."/>
            <person name="Murphy C."/>
            <person name="Neiman D."/>
            <person name="Pearson M."/>
            <person name="Priest M."/>
            <person name="Roberts A."/>
            <person name="Saif S."/>
            <person name="Shea T."/>
            <person name="Sisk P."/>
            <person name="Stolte C."/>
            <person name="Sykes S."/>
            <person name="Wortman J."/>
            <person name="Nusbaum C."/>
            <person name="Birren B."/>
        </authorList>
    </citation>
    <scope>NUCLEOTIDE SEQUENCE</scope>
    <source>
        <strain evidence="4">ERTm3</strain>
    </source>
</reference>
<keyword evidence="1" id="KW-0694">RNA-binding</keyword>
<evidence type="ECO:0000313" key="5">
    <source>
        <dbReference type="Proteomes" id="UP000002872"/>
    </source>
</evidence>
<evidence type="ECO:0000259" key="3">
    <source>
        <dbReference type="PROSITE" id="PS50102"/>
    </source>
</evidence>
<dbReference type="Gene3D" id="3.30.70.330">
    <property type="match status" value="1"/>
</dbReference>
<sequence length="275" mass="31999">MNPQEGQNSHKTPEVEQSNRERQEPERGYRPPLNRYRNKNYSRYGERGSRYEEYPGYRDRRVDNGSVYAPRGYKTYSSTACPDERYRRDSRRGYELPPRRRYGRPESTWNSYYNENRSRPYYKKRLPPIEQKPVNVLSIFGIDTKATEEELKQWLCEKLGNSLSFIKAELILDKYTGYSRGYAFVYFDTVENATAAKEKITDQAMNGSVVRVEYSITPAGHAKKEDSKMEGKEGEVAKVAEESAEKAQNEEAQEENITKKEEGSGINTAEKQKDE</sequence>
<dbReference type="InterPro" id="IPR050441">
    <property type="entry name" value="RBM"/>
</dbReference>